<feature type="region of interest" description="Disordered" evidence="2">
    <location>
        <begin position="1081"/>
        <end position="1119"/>
    </location>
</feature>
<evidence type="ECO:0000256" key="1">
    <source>
        <dbReference type="ARBA" id="ARBA00022737"/>
    </source>
</evidence>
<organism evidence="4 5">
    <name type="scientific">Rotaria sordida</name>
    <dbReference type="NCBI Taxonomy" id="392033"/>
    <lineage>
        <taxon>Eukaryota</taxon>
        <taxon>Metazoa</taxon>
        <taxon>Spiralia</taxon>
        <taxon>Gnathifera</taxon>
        <taxon>Rotifera</taxon>
        <taxon>Eurotatoria</taxon>
        <taxon>Bdelloidea</taxon>
        <taxon>Philodinida</taxon>
        <taxon>Philodinidae</taxon>
        <taxon>Rotaria</taxon>
    </lineage>
</organism>
<keyword evidence="1" id="KW-0677">Repeat</keyword>
<dbReference type="Pfam" id="PF00168">
    <property type="entry name" value="C2"/>
    <property type="match status" value="1"/>
</dbReference>
<dbReference type="InterPro" id="IPR000008">
    <property type="entry name" value="C2_dom"/>
</dbReference>
<feature type="compositionally biased region" description="Low complexity" evidence="2">
    <location>
        <begin position="140"/>
        <end position="161"/>
    </location>
</feature>
<evidence type="ECO:0000256" key="2">
    <source>
        <dbReference type="SAM" id="MobiDB-lite"/>
    </source>
</evidence>
<dbReference type="PANTHER" id="PTHR14113">
    <property type="entry name" value="PICCOLO/BASSOON"/>
    <property type="match status" value="1"/>
</dbReference>
<feature type="compositionally biased region" description="Low complexity" evidence="2">
    <location>
        <begin position="1093"/>
        <end position="1103"/>
    </location>
</feature>
<feature type="region of interest" description="Disordered" evidence="2">
    <location>
        <begin position="47"/>
        <end position="66"/>
    </location>
</feature>
<evidence type="ECO:0000313" key="4">
    <source>
        <dbReference type="EMBL" id="CAF0900475.1"/>
    </source>
</evidence>
<dbReference type="GO" id="GO:0030424">
    <property type="term" value="C:axon"/>
    <property type="evidence" value="ECO:0007669"/>
    <property type="project" value="TreeGrafter"/>
</dbReference>
<evidence type="ECO:0000259" key="3">
    <source>
        <dbReference type="PROSITE" id="PS50004"/>
    </source>
</evidence>
<feature type="compositionally biased region" description="Basic and acidic residues" evidence="2">
    <location>
        <begin position="50"/>
        <end position="59"/>
    </location>
</feature>
<dbReference type="InterPro" id="IPR036034">
    <property type="entry name" value="PDZ_sf"/>
</dbReference>
<dbReference type="GO" id="GO:0098982">
    <property type="term" value="C:GABA-ergic synapse"/>
    <property type="evidence" value="ECO:0007669"/>
    <property type="project" value="TreeGrafter"/>
</dbReference>
<dbReference type="GO" id="GO:0016020">
    <property type="term" value="C:membrane"/>
    <property type="evidence" value="ECO:0007669"/>
    <property type="project" value="InterPro"/>
</dbReference>
<dbReference type="GO" id="GO:0035418">
    <property type="term" value="P:protein localization to synapse"/>
    <property type="evidence" value="ECO:0007669"/>
    <property type="project" value="TreeGrafter"/>
</dbReference>
<dbReference type="PRINTS" id="PR00360">
    <property type="entry name" value="C2DOMAIN"/>
</dbReference>
<feature type="compositionally biased region" description="Polar residues" evidence="2">
    <location>
        <begin position="1104"/>
        <end position="1119"/>
    </location>
</feature>
<dbReference type="SMART" id="SM00239">
    <property type="entry name" value="C2"/>
    <property type="match status" value="1"/>
</dbReference>
<feature type="region of interest" description="Disordered" evidence="2">
    <location>
        <begin position="138"/>
        <end position="178"/>
    </location>
</feature>
<comment type="caution">
    <text evidence="4">The sequence shown here is derived from an EMBL/GenBank/DDBJ whole genome shotgun (WGS) entry which is preliminary data.</text>
</comment>
<dbReference type="Gene3D" id="3.30.40.10">
    <property type="entry name" value="Zinc/RING finger domain, C3HC4 (zinc finger)"/>
    <property type="match status" value="1"/>
</dbReference>
<dbReference type="Gene3D" id="2.60.40.150">
    <property type="entry name" value="C2 domain"/>
    <property type="match status" value="1"/>
</dbReference>
<evidence type="ECO:0000313" key="5">
    <source>
        <dbReference type="Proteomes" id="UP000663864"/>
    </source>
</evidence>
<dbReference type="PROSITE" id="PS50004">
    <property type="entry name" value="C2"/>
    <property type="match status" value="1"/>
</dbReference>
<reference evidence="4" key="1">
    <citation type="submission" date="2021-02" db="EMBL/GenBank/DDBJ databases">
        <authorList>
            <person name="Nowell W R."/>
        </authorList>
    </citation>
    <scope>NUCLEOTIDE SEQUENCE</scope>
</reference>
<name>A0A813ZJN0_9BILA</name>
<dbReference type="InterPro" id="IPR052098">
    <property type="entry name" value="Presynaptic_Scaffold_Bsn/Pclo"/>
</dbReference>
<dbReference type="InterPro" id="IPR013083">
    <property type="entry name" value="Znf_RING/FYVE/PHD"/>
</dbReference>
<dbReference type="GO" id="GO:1904071">
    <property type="term" value="P:presynaptic active zone assembly"/>
    <property type="evidence" value="ECO:0007669"/>
    <property type="project" value="TreeGrafter"/>
</dbReference>
<accession>A0A813ZJN0</accession>
<dbReference type="GO" id="GO:0098978">
    <property type="term" value="C:glutamatergic synapse"/>
    <property type="evidence" value="ECO:0007669"/>
    <property type="project" value="TreeGrafter"/>
</dbReference>
<dbReference type="SUPFAM" id="SSF50156">
    <property type="entry name" value="PDZ domain-like"/>
    <property type="match status" value="1"/>
</dbReference>
<feature type="compositionally biased region" description="Basic and acidic residues" evidence="2">
    <location>
        <begin position="163"/>
        <end position="177"/>
    </location>
</feature>
<dbReference type="EMBL" id="CAJNOT010000222">
    <property type="protein sequence ID" value="CAF0900475.1"/>
    <property type="molecule type" value="Genomic_DNA"/>
</dbReference>
<dbReference type="Proteomes" id="UP000663864">
    <property type="component" value="Unassembled WGS sequence"/>
</dbReference>
<dbReference type="PRINTS" id="PR00399">
    <property type="entry name" value="SYNAPTOTAGMN"/>
</dbReference>
<gene>
    <name evidence="4" type="ORF">ZHD862_LOCUS7360</name>
</gene>
<dbReference type="AlphaFoldDB" id="A0A813ZJN0"/>
<sequence length="1119" mass="126624">MLSSLKKWVHDVTVDLTPPPSRSSPSSSFSIFSSSSITESIPNNFNSIKPFHEQRKSRDSSSSAVYLSRPISMDSLQSSRKPPILISQPPTSPVELDLSHLNREEQEHIANVLRRARAVEEQQSNLLSVTIPSIMSPPASITSSTLTSSSSSSSSTTSFTSEQLEKNDNEIQDENEKTVIMPESTLTNIYQCQICGKEHQENSSTCLQCQEKEFINRDIDNNITFSCQQLIPIKKSLSPVSILYNNHKEKEEEEEEEDKIYDNITIIDSEQIKQNSSIEELTTTINHNSIENQNQQSQSIISDLLRTTNLTEIDENEFFYEEPSPYITVITSNKNDEEIISTYHIDEFIDEDNNHERDHVKELEETIANLSRHFPSEQIEKTKSTILPINNTDTTTSILEMEIESPPSIDELSLNSSKNSIPIPIPINNHRINLSRSSGIRENLTDLLIPATTTKPHQTLQRTLSTNSKHMLSINRQKRNLPSVPNVPNSNQLQLRRANSESRFSLPAVSLPILISQHNIDDESDLLEIDLNDPIGSMNRSSCLKTEYENKKTNETYQYIIKSLNGHSSKVKQLRDQTTNTPPMSSLNSSIKSKKKLKKKNSLPLNNINDQITSSSTISSLTKLQKSTSTDITYPFPVTKLILNPSRHGISTDLGFRITGGHSIPNCMEVTGCIENINIHHRNYEILKNIVQEGDEVLEVDGVSLRGKSALFVENLMNTMQNEFEIIIRSQSIKTNSDSLLPIDTNIQRRHTMGPSQLPITEPTNNTIIKSKSTSIPSLDEISKIPIDNFEKQEENLPSIPKSTNPYSHRPRASLLPNDRRLNGIGSNISIDQQNSIESDETDSLSHYFNSSPKLKTNSIVTGNTSISHGRSQSVIPLASDLTSASRRLQSFLKSDIKRSSKDLTDTDRKSSLALISLQLLKKKTKSADFSHQKNLIMNQLRENQYVGDIEIQIRHDYEREQLVVGIIRAKNLLPKDANGFSDPFVKIYLLPGRDTENKRRIKHVSKTLNPVWNHTVIYGNMHREELKYKKLEFTVWDYDRFKANDFLGQVIIDLKNPNVIDDKPHWHRLQALRSREEITNRSSSPRLNILPSTDSTTSSTLTINKNSVNIQPRSNQQT</sequence>
<dbReference type="GO" id="GO:0098882">
    <property type="term" value="F:structural constituent of presynaptic active zone"/>
    <property type="evidence" value="ECO:0007669"/>
    <property type="project" value="TreeGrafter"/>
</dbReference>
<proteinExistence type="predicted"/>
<dbReference type="SUPFAM" id="SSF49562">
    <property type="entry name" value="C2 domain (Calcium/lipid-binding domain, CaLB)"/>
    <property type="match status" value="1"/>
</dbReference>
<feature type="domain" description="C2" evidence="3">
    <location>
        <begin position="946"/>
        <end position="1068"/>
    </location>
</feature>
<dbReference type="GO" id="GO:0048788">
    <property type="term" value="C:cytoskeleton of presynaptic active zone"/>
    <property type="evidence" value="ECO:0007669"/>
    <property type="project" value="TreeGrafter"/>
</dbReference>
<protein>
    <recommendedName>
        <fullName evidence="3">C2 domain-containing protein</fullName>
    </recommendedName>
</protein>
<dbReference type="InterPro" id="IPR001565">
    <property type="entry name" value="Synaptotagmin"/>
</dbReference>
<dbReference type="InterPro" id="IPR035892">
    <property type="entry name" value="C2_domain_sf"/>
</dbReference>
<dbReference type="PANTHER" id="PTHR14113:SF11">
    <property type="entry name" value="PROTEIN PICCOLO ISOFORM X1"/>
    <property type="match status" value="1"/>
</dbReference>